<dbReference type="InterPro" id="IPR000182">
    <property type="entry name" value="GNAT_dom"/>
</dbReference>
<feature type="domain" description="N-acetyltransferase" evidence="3">
    <location>
        <begin position="6"/>
        <end position="156"/>
    </location>
</feature>
<dbReference type="InterPro" id="IPR016181">
    <property type="entry name" value="Acyl_CoA_acyltransferase"/>
</dbReference>
<evidence type="ECO:0000259" key="3">
    <source>
        <dbReference type="PROSITE" id="PS51186"/>
    </source>
</evidence>
<dbReference type="GO" id="GO:0016747">
    <property type="term" value="F:acyltransferase activity, transferring groups other than amino-acyl groups"/>
    <property type="evidence" value="ECO:0007669"/>
    <property type="project" value="InterPro"/>
</dbReference>
<protein>
    <submittedName>
        <fullName evidence="4">Acetyltransferase</fullName>
    </submittedName>
</protein>
<dbReference type="RefSeq" id="WP_053548008.1">
    <property type="nucleotide sequence ID" value="NZ_JAHWXH010000001.1"/>
</dbReference>
<dbReference type="KEGG" id="mcw:A8L33_13585"/>
<accession>A0A0M9VL92</accession>
<comment type="caution">
    <text evidence="4">The sequence shown here is derived from an EMBL/GenBank/DDBJ whole genome shotgun (WGS) entry which is preliminary data.</text>
</comment>
<dbReference type="InterPro" id="IPR050832">
    <property type="entry name" value="Bact_Acetyltransf"/>
</dbReference>
<dbReference type="PANTHER" id="PTHR43877">
    <property type="entry name" value="AMINOALKYLPHOSPHONATE N-ACETYLTRANSFERASE-RELATED-RELATED"/>
    <property type="match status" value="1"/>
</dbReference>
<evidence type="ECO:0000256" key="2">
    <source>
        <dbReference type="ARBA" id="ARBA00023315"/>
    </source>
</evidence>
<dbReference type="Pfam" id="PF00583">
    <property type="entry name" value="Acetyltransf_1"/>
    <property type="match status" value="1"/>
</dbReference>
<name>A0A0M9VL92_9MICO</name>
<dbReference type="Gene3D" id="3.40.630.30">
    <property type="match status" value="1"/>
</dbReference>
<keyword evidence="1" id="KW-0808">Transferase</keyword>
<evidence type="ECO:0000313" key="4">
    <source>
        <dbReference type="EMBL" id="KOS10912.1"/>
    </source>
</evidence>
<dbReference type="Proteomes" id="UP000037737">
    <property type="component" value="Unassembled WGS sequence"/>
</dbReference>
<sequence>MPTPTIVVDDLSSSATRDLLARHQAEMRAQTPGDSCHVLDVEALRAPSITVWAAYVDGELAGVGALKTLDAARGEVKSMRVEARFLGRGVGRALVRHILAEARARGLQSLWLETGSGADFTAARALYASEGFTACAPFDDYVADPLSAYFTRRLAEGTATV</sequence>
<dbReference type="OrthoDB" id="9803233at2"/>
<keyword evidence="5" id="KW-1185">Reference proteome</keyword>
<gene>
    <name evidence="4" type="ORF">XI38_08570</name>
</gene>
<dbReference type="PROSITE" id="PS51186">
    <property type="entry name" value="GNAT"/>
    <property type="match status" value="1"/>
</dbReference>
<dbReference type="EMBL" id="LAVO01000007">
    <property type="protein sequence ID" value="KOS10912.1"/>
    <property type="molecule type" value="Genomic_DNA"/>
</dbReference>
<keyword evidence="2" id="KW-0012">Acyltransferase</keyword>
<evidence type="ECO:0000256" key="1">
    <source>
        <dbReference type="ARBA" id="ARBA00022679"/>
    </source>
</evidence>
<organism evidence="4 5">
    <name type="scientific">Microbacterium aurantiacum</name>
    <dbReference type="NCBI Taxonomy" id="162393"/>
    <lineage>
        <taxon>Bacteria</taxon>
        <taxon>Bacillati</taxon>
        <taxon>Actinomycetota</taxon>
        <taxon>Actinomycetes</taxon>
        <taxon>Micrococcales</taxon>
        <taxon>Microbacteriaceae</taxon>
        <taxon>Microbacterium</taxon>
    </lineage>
</organism>
<dbReference type="CDD" id="cd04301">
    <property type="entry name" value="NAT_SF"/>
    <property type="match status" value="1"/>
</dbReference>
<dbReference type="PATRIC" id="fig|84292.3.peg.1748"/>
<proteinExistence type="predicted"/>
<dbReference type="AlphaFoldDB" id="A0A0M9VL92"/>
<dbReference type="PANTHER" id="PTHR43877:SF5">
    <property type="entry name" value="BLL8307 PROTEIN"/>
    <property type="match status" value="1"/>
</dbReference>
<dbReference type="SUPFAM" id="SSF55729">
    <property type="entry name" value="Acyl-CoA N-acyltransferases (Nat)"/>
    <property type="match status" value="1"/>
</dbReference>
<reference evidence="4" key="1">
    <citation type="submission" date="2015-04" db="EMBL/GenBank/DDBJ databases">
        <title>Complete genome sequence of Microbacterium chocolatum SIT 101, a bacterium enantioselectively hydrolyzing mesomeric diesters.</title>
        <authorList>
            <person name="Li X."/>
            <person name="Xu Y."/>
        </authorList>
    </citation>
    <scope>NUCLEOTIDE SEQUENCE [LARGE SCALE GENOMIC DNA]</scope>
    <source>
        <strain evidence="4">SIT 101</strain>
    </source>
</reference>
<evidence type="ECO:0000313" key="5">
    <source>
        <dbReference type="Proteomes" id="UP000037737"/>
    </source>
</evidence>